<accession>A0ABU5CBT3</accession>
<gene>
    <name evidence="1" type="ORF">RWE15_23875</name>
</gene>
<evidence type="ECO:0000313" key="1">
    <source>
        <dbReference type="EMBL" id="MDY0396777.1"/>
    </source>
</evidence>
<reference evidence="1 2" key="1">
    <citation type="submission" date="2023-10" db="EMBL/GenBank/DDBJ databases">
        <title>Virgibacillus halophilus 5B73C genome.</title>
        <authorList>
            <person name="Miliotis G."/>
            <person name="Sengupta P."/>
            <person name="Hameed A."/>
            <person name="Chuvochina M."/>
            <person name="Mcdonagh F."/>
            <person name="Simpson A.C."/>
            <person name="Singh N.K."/>
            <person name="Rekha P.D."/>
            <person name="Raman K."/>
            <person name="Hugenholtz P."/>
            <person name="Venkateswaran K."/>
        </authorList>
    </citation>
    <scope>NUCLEOTIDE SEQUENCE [LARGE SCALE GENOMIC DNA]</scope>
    <source>
        <strain evidence="1 2">5B73C</strain>
    </source>
</reference>
<dbReference type="InterPro" id="IPR006724">
    <property type="entry name" value="Phage_TTP"/>
</dbReference>
<protein>
    <submittedName>
        <fullName evidence="1">Phage tail protein</fullName>
    </submittedName>
</protein>
<evidence type="ECO:0000313" key="2">
    <source>
        <dbReference type="Proteomes" id="UP001281447"/>
    </source>
</evidence>
<comment type="caution">
    <text evidence="1">The sequence shown here is derived from an EMBL/GenBank/DDBJ whole genome shotgun (WGS) entry which is preliminary data.</text>
</comment>
<dbReference type="RefSeq" id="WP_390356840.1">
    <property type="nucleotide sequence ID" value="NZ_JBHUIZ010000014.1"/>
</dbReference>
<dbReference type="EMBL" id="JAWDIP010000004">
    <property type="protein sequence ID" value="MDY0396777.1"/>
    <property type="molecule type" value="Genomic_DNA"/>
</dbReference>
<organism evidence="1 2">
    <name type="scientific">Tigheibacillus halophilus</name>
    <dbReference type="NCBI Taxonomy" id="361280"/>
    <lineage>
        <taxon>Bacteria</taxon>
        <taxon>Bacillati</taxon>
        <taxon>Bacillota</taxon>
        <taxon>Bacilli</taxon>
        <taxon>Bacillales</taxon>
        <taxon>Bacillaceae</taxon>
        <taxon>Tigheibacillus</taxon>
    </lineage>
</organism>
<sequence>MADKEKNYLSFTGLTHFYYGTTKSDDTGITEEQAERIKFLQNINISTPQNIEKAYGDNGVAEMATSTEATQLTTQFHKLPIEDRVIIYGWETANGMHGLSNNPNPPYVSCMFTKTMEDGSTEHIGFTKGKFKIADVEGNTKGESVEFSSDSTEGEFMSRKVEGFDKDMTFIIVADEPGETENRDKLYKAIFGMEHPDATKGNEEGEDTPS</sequence>
<name>A0ABU5CBT3_9BACI</name>
<dbReference type="InterPro" id="IPR006490">
    <property type="entry name" value="Maj_tail_phi13"/>
</dbReference>
<dbReference type="Proteomes" id="UP001281447">
    <property type="component" value="Unassembled WGS sequence"/>
</dbReference>
<dbReference type="NCBIfam" id="TIGR01603">
    <property type="entry name" value="maj_tail_phi13"/>
    <property type="match status" value="1"/>
</dbReference>
<keyword evidence="2" id="KW-1185">Reference proteome</keyword>
<dbReference type="Pfam" id="PF04630">
    <property type="entry name" value="Phage_TTP_1"/>
    <property type="match status" value="1"/>
</dbReference>
<proteinExistence type="predicted"/>